<dbReference type="SUPFAM" id="SSF55073">
    <property type="entry name" value="Nucleotide cyclase"/>
    <property type="match status" value="1"/>
</dbReference>
<dbReference type="PANTHER" id="PTHR45138">
    <property type="entry name" value="REGULATORY COMPONENTS OF SENSORY TRANSDUCTION SYSTEM"/>
    <property type="match status" value="1"/>
</dbReference>
<evidence type="ECO:0000256" key="1">
    <source>
        <dbReference type="ARBA" id="ARBA00012528"/>
    </source>
</evidence>
<dbReference type="SMART" id="SM00267">
    <property type="entry name" value="GGDEF"/>
    <property type="match status" value="1"/>
</dbReference>
<dbReference type="EC" id="2.7.7.65" evidence="1"/>
<feature type="transmembrane region" description="Helical" evidence="3">
    <location>
        <begin position="117"/>
        <end position="133"/>
    </location>
</feature>
<feature type="transmembrane region" description="Helical" evidence="3">
    <location>
        <begin position="194"/>
        <end position="213"/>
    </location>
</feature>
<keyword evidence="3" id="KW-1133">Transmembrane helix</keyword>
<evidence type="ECO:0000313" key="5">
    <source>
        <dbReference type="EMBL" id="ABF12440.1"/>
    </source>
</evidence>
<organism evidence="5 6">
    <name type="scientific">Cupriavidus metallidurans (strain ATCC 43123 / DSM 2839 / NBRC 102507 / CH34)</name>
    <name type="common">Ralstonia metallidurans</name>
    <dbReference type="NCBI Taxonomy" id="266264"/>
    <lineage>
        <taxon>Bacteria</taxon>
        <taxon>Pseudomonadati</taxon>
        <taxon>Pseudomonadota</taxon>
        <taxon>Betaproteobacteria</taxon>
        <taxon>Burkholderiales</taxon>
        <taxon>Burkholderiaceae</taxon>
        <taxon>Cupriavidus</taxon>
    </lineage>
</organism>
<keyword evidence="6" id="KW-1185">Reference proteome</keyword>
<evidence type="ECO:0000256" key="3">
    <source>
        <dbReference type="SAM" id="Phobius"/>
    </source>
</evidence>
<feature type="transmembrane region" description="Helical" evidence="3">
    <location>
        <begin position="86"/>
        <end position="105"/>
    </location>
</feature>
<gene>
    <name evidence="5" type="ordered locus">Rmet_5581</name>
</gene>
<feature type="transmembrane region" description="Helical" evidence="3">
    <location>
        <begin position="50"/>
        <end position="66"/>
    </location>
</feature>
<dbReference type="InterPro" id="IPR000160">
    <property type="entry name" value="GGDEF_dom"/>
</dbReference>
<keyword evidence="3" id="KW-0472">Membrane</keyword>
<feature type="domain" description="GGDEF" evidence="4">
    <location>
        <begin position="405"/>
        <end position="540"/>
    </location>
</feature>
<dbReference type="Pfam" id="PF16927">
    <property type="entry name" value="HisKA_7TM"/>
    <property type="match status" value="1"/>
</dbReference>
<geneLocation type="plasmid" evidence="5 6">
    <name>megaplasmid</name>
</geneLocation>
<dbReference type="FunFam" id="3.30.70.270:FF:000001">
    <property type="entry name" value="Diguanylate cyclase domain protein"/>
    <property type="match status" value="1"/>
</dbReference>
<dbReference type="GO" id="GO:1902201">
    <property type="term" value="P:negative regulation of bacterial-type flagellum-dependent cell motility"/>
    <property type="evidence" value="ECO:0007669"/>
    <property type="project" value="TreeGrafter"/>
</dbReference>
<reference evidence="6" key="1">
    <citation type="journal article" date="2010" name="PLoS ONE">
        <title>The complete genome sequence of Cupriavidus metallidurans strain CH34, a master survivalist in harsh and anthropogenic environments.</title>
        <authorList>
            <person name="Janssen P.J."/>
            <person name="Van Houdt R."/>
            <person name="Moors H."/>
            <person name="Monsieurs P."/>
            <person name="Morin N."/>
            <person name="Michaux A."/>
            <person name="Benotmane M.A."/>
            <person name="Leys N."/>
            <person name="Vallaeys T."/>
            <person name="Lapidus A."/>
            <person name="Monchy S."/>
            <person name="Medigue C."/>
            <person name="Taghavi S."/>
            <person name="McCorkle S."/>
            <person name="Dunn J."/>
            <person name="van der Lelie D."/>
            <person name="Mergeay M."/>
        </authorList>
    </citation>
    <scope>NUCLEOTIDE SEQUENCE [LARGE SCALE GENOMIC DNA]</scope>
    <source>
        <strain evidence="6">ATCC 43123 / DSM 2839 / NBRC 102507 / CH34</strain>
    </source>
</reference>
<dbReference type="GO" id="GO:0052621">
    <property type="term" value="F:diguanylate cyclase activity"/>
    <property type="evidence" value="ECO:0007669"/>
    <property type="project" value="UniProtKB-EC"/>
</dbReference>
<dbReference type="CDD" id="cd01949">
    <property type="entry name" value="GGDEF"/>
    <property type="match status" value="1"/>
</dbReference>
<feature type="transmembrane region" description="Helical" evidence="3">
    <location>
        <begin position="161"/>
        <end position="182"/>
    </location>
</feature>
<dbReference type="InterPro" id="IPR035965">
    <property type="entry name" value="PAS-like_dom_sf"/>
</dbReference>
<dbReference type="Proteomes" id="UP000002429">
    <property type="component" value="Plasmid megaplasmid"/>
</dbReference>
<dbReference type="SUPFAM" id="SSF55785">
    <property type="entry name" value="PYP-like sensor domain (PAS domain)"/>
    <property type="match status" value="1"/>
</dbReference>
<accession>Q1LBN6</accession>
<proteinExistence type="predicted"/>
<dbReference type="InterPro" id="IPR043128">
    <property type="entry name" value="Rev_trsase/Diguanyl_cyclase"/>
</dbReference>
<dbReference type="GO" id="GO:0005886">
    <property type="term" value="C:plasma membrane"/>
    <property type="evidence" value="ECO:0007669"/>
    <property type="project" value="TreeGrafter"/>
</dbReference>
<name>Q1LBN6_CUPMC</name>
<dbReference type="eggNOG" id="COG3706">
    <property type="taxonomic scope" value="Bacteria"/>
</dbReference>
<sequence>MVRPAQPVGAPIWFGRPSMPSYPLVLCLTIAVVCSVGMAIAAWPRRDDPTVRAFLLLAGGVVVWSGGRLLEISESDMAGRIFWAKLQYLGIVAVPIGWLVAMIHVSRPHFVVPWSKLWVPVMAAVLSVVLVFTNERHHLVWTSIELMPPGVSPGAVFHHGIGYTIMAAWTYALLGLSLYFLITAKVPNAALSVRGRNILACGLALPLVFHLAYLERLTGPLGGDLTPATFSVMTVLVWFCALRSHLDDVGHYARLRVFDTIREGCVILGLDGTIVEFNPAAARMLPELAQGEVAPATWQDLLSSPATAEDVGTNPGIPQGAQYELMVEPVCRMDGKPIGKLVFMRDISRYQSREQALAMQLGQTAQELSRAQADLDVDALTGIPNRRYFQRESHAAVTRAYERGTEIGLLILDVDLFKQFNDLYGHPRGDECLRQVATALTCVLDGTQFCARLGGEEFAVVLPDSTSEETRTIARRMVAAVRELGIPHHGTPVQPFVTISVGAVCAVPDAPRLEPLLHRADSAMYRAKRAGRNRYVVDGGLYLELRGN</sequence>
<dbReference type="EMBL" id="CP000353">
    <property type="protein sequence ID" value="ABF12440.1"/>
    <property type="molecule type" value="Genomic_DNA"/>
</dbReference>
<dbReference type="NCBIfam" id="TIGR00254">
    <property type="entry name" value="GGDEF"/>
    <property type="match status" value="1"/>
</dbReference>
<dbReference type="Pfam" id="PF00990">
    <property type="entry name" value="GGDEF"/>
    <property type="match status" value="1"/>
</dbReference>
<dbReference type="HOGENOM" id="CLU_025182_1_0_4"/>
<keyword evidence="3" id="KW-0812">Transmembrane</keyword>
<dbReference type="InterPro" id="IPR029787">
    <property type="entry name" value="Nucleotide_cyclase"/>
</dbReference>
<dbReference type="InterPro" id="IPR050469">
    <property type="entry name" value="Diguanylate_Cyclase"/>
</dbReference>
<comment type="catalytic activity">
    <reaction evidence="2">
        <text>2 GTP = 3',3'-c-di-GMP + 2 diphosphate</text>
        <dbReference type="Rhea" id="RHEA:24898"/>
        <dbReference type="ChEBI" id="CHEBI:33019"/>
        <dbReference type="ChEBI" id="CHEBI:37565"/>
        <dbReference type="ChEBI" id="CHEBI:58805"/>
        <dbReference type="EC" id="2.7.7.65"/>
    </reaction>
</comment>
<dbReference type="AlphaFoldDB" id="Q1LBN6"/>
<dbReference type="InterPro" id="IPR031621">
    <property type="entry name" value="HisKA_7TM"/>
</dbReference>
<dbReference type="GO" id="GO:0043709">
    <property type="term" value="P:cell adhesion involved in single-species biofilm formation"/>
    <property type="evidence" value="ECO:0007669"/>
    <property type="project" value="TreeGrafter"/>
</dbReference>
<dbReference type="Gene3D" id="3.30.70.270">
    <property type="match status" value="1"/>
</dbReference>
<dbReference type="KEGG" id="rme:Rmet_5581"/>
<protein>
    <recommendedName>
        <fullName evidence="1">diguanylate cyclase</fullName>
        <ecNumber evidence="1">2.7.7.65</ecNumber>
    </recommendedName>
</protein>
<feature type="transmembrane region" description="Helical" evidence="3">
    <location>
        <begin position="20"/>
        <end position="43"/>
    </location>
</feature>
<dbReference type="PANTHER" id="PTHR45138:SF9">
    <property type="entry name" value="DIGUANYLATE CYCLASE DGCM-RELATED"/>
    <property type="match status" value="1"/>
</dbReference>
<evidence type="ECO:0000259" key="4">
    <source>
        <dbReference type="PROSITE" id="PS50887"/>
    </source>
</evidence>
<evidence type="ECO:0000313" key="6">
    <source>
        <dbReference type="Proteomes" id="UP000002429"/>
    </source>
</evidence>
<evidence type="ECO:0000256" key="2">
    <source>
        <dbReference type="ARBA" id="ARBA00034247"/>
    </source>
</evidence>
<dbReference type="PROSITE" id="PS50887">
    <property type="entry name" value="GGDEF"/>
    <property type="match status" value="1"/>
</dbReference>
<keyword evidence="5" id="KW-0614">Plasmid</keyword>